<accession>A0ACC0URD3</accession>
<proteinExistence type="predicted"/>
<dbReference type="EMBL" id="CM047948">
    <property type="protein sequence ID" value="KAI9896681.1"/>
    <property type="molecule type" value="Genomic_DNA"/>
</dbReference>
<sequence length="640" mass="68510">MSEASLSDAATAGSSFSEPIPIRPSGRKGNRKVRTGCITCKIRKVKCDETKPSCLRCVKTGRKCDGYAPIKPRAPPRRAAASASSSSSSAAAAAASAAVGPSFNGTMLSSSSSPSLAVNFRSPDEVRAFDYYRANAGSLVGASGIKGADDFWTGLVTRLCFADDAVRHAVLAMSSLHESVVAGGRSRGTSFAFREYGKAIAAMREYRSSGPAAVPLLVCVVFICIEFMLDYKAAAQLHICQGRQMLARMGQQEEGEGEQGEHAGGFSSSSSMDMVRKELVPVYARLSLASYLFGSRPAPIPAFLIPQGGRVPAMFATLSEARNALHHLVDAGLAMSTEGKPAAYDPRTDPLELQRLKASQQDVLVRLSQWHSAFTVLKTMLPAATDDDDDAAAARDILHMYHSAATIWTSTALDPLERAFDAHTAHFASIVAHASSAVSGLRGQSAFAFETEIVPPLLWAVEKCRHPLLRRAALGILRRKELRGRRENLWRIEETAAVAAKVLELEEEGLGRDTGGGGYRDAGARVSIFAPPILESPYRHLMEFGLGEPSVAAGAESPDARQTPDQPSPSSASSAECPLGEPMPNIDPAHLVPPFGLPEGRRIKNALIGDPEDGGLWLTTFTDPQPGSLEWDVRRIWVEL</sequence>
<protein>
    <submittedName>
        <fullName evidence="1">Uncharacterized protein</fullName>
    </submittedName>
</protein>
<evidence type="ECO:0000313" key="1">
    <source>
        <dbReference type="EMBL" id="KAI9896681.1"/>
    </source>
</evidence>
<keyword evidence="2" id="KW-1185">Reference proteome</keyword>
<gene>
    <name evidence="1" type="ORF">N3K66_008853</name>
</gene>
<dbReference type="Proteomes" id="UP001163324">
    <property type="component" value="Chromosome 9"/>
</dbReference>
<comment type="caution">
    <text evidence="1">The sequence shown here is derived from an EMBL/GenBank/DDBJ whole genome shotgun (WGS) entry which is preliminary data.</text>
</comment>
<name>A0ACC0URD3_9HYPO</name>
<evidence type="ECO:0000313" key="2">
    <source>
        <dbReference type="Proteomes" id="UP001163324"/>
    </source>
</evidence>
<reference evidence="1" key="1">
    <citation type="submission" date="2022-10" db="EMBL/GenBank/DDBJ databases">
        <title>Complete Genome of Trichothecium roseum strain YXFP-22015, a Plant Pathogen Isolated from Citrus.</title>
        <authorList>
            <person name="Wang Y."/>
            <person name="Zhu L."/>
        </authorList>
    </citation>
    <scope>NUCLEOTIDE SEQUENCE</scope>
    <source>
        <strain evidence="1">YXFP-22015</strain>
    </source>
</reference>
<organism evidence="1 2">
    <name type="scientific">Trichothecium roseum</name>
    <dbReference type="NCBI Taxonomy" id="47278"/>
    <lineage>
        <taxon>Eukaryota</taxon>
        <taxon>Fungi</taxon>
        <taxon>Dikarya</taxon>
        <taxon>Ascomycota</taxon>
        <taxon>Pezizomycotina</taxon>
        <taxon>Sordariomycetes</taxon>
        <taxon>Hypocreomycetidae</taxon>
        <taxon>Hypocreales</taxon>
        <taxon>Hypocreales incertae sedis</taxon>
        <taxon>Trichothecium</taxon>
    </lineage>
</organism>